<feature type="transmembrane region" description="Helical" evidence="5">
    <location>
        <begin position="134"/>
        <end position="156"/>
    </location>
</feature>
<evidence type="ECO:0000256" key="5">
    <source>
        <dbReference type="SAM" id="Phobius"/>
    </source>
</evidence>
<dbReference type="SUPFAM" id="SSF81296">
    <property type="entry name" value="E set domains"/>
    <property type="match status" value="1"/>
</dbReference>
<accession>A0ABV8DUM4</accession>
<evidence type="ECO:0000259" key="6">
    <source>
        <dbReference type="Pfam" id="PF04234"/>
    </source>
</evidence>
<keyword evidence="5" id="KW-0812">Transmembrane</keyword>
<evidence type="ECO:0000313" key="7">
    <source>
        <dbReference type="EMBL" id="MFC3963823.1"/>
    </source>
</evidence>
<protein>
    <submittedName>
        <fullName evidence="7">Copper resistance protein CopC</fullName>
    </submittedName>
</protein>
<feature type="domain" description="CopC" evidence="6">
    <location>
        <begin position="19"/>
        <end position="112"/>
    </location>
</feature>
<dbReference type="Proteomes" id="UP001595696">
    <property type="component" value="Unassembled WGS sequence"/>
</dbReference>
<dbReference type="PANTHER" id="PTHR34820:SF4">
    <property type="entry name" value="INNER MEMBRANE PROTEIN YEBZ"/>
    <property type="match status" value="1"/>
</dbReference>
<keyword evidence="5" id="KW-0472">Membrane</keyword>
<dbReference type="PANTHER" id="PTHR34820">
    <property type="entry name" value="INNER MEMBRANE PROTEIN YEBZ"/>
    <property type="match status" value="1"/>
</dbReference>
<dbReference type="Gene3D" id="2.60.40.1220">
    <property type="match status" value="1"/>
</dbReference>
<evidence type="ECO:0000256" key="4">
    <source>
        <dbReference type="ARBA" id="ARBA00023008"/>
    </source>
</evidence>
<gene>
    <name evidence="7" type="ORF">ACFO0B_17670</name>
</gene>
<dbReference type="Pfam" id="PF04234">
    <property type="entry name" value="CopC"/>
    <property type="match status" value="1"/>
</dbReference>
<keyword evidence="3" id="KW-0732">Signal</keyword>
<dbReference type="InterPro" id="IPR032694">
    <property type="entry name" value="CopC/D"/>
</dbReference>
<name>A0ABV8DUM4_9NOCA</name>
<dbReference type="InterPro" id="IPR014756">
    <property type="entry name" value="Ig_E-set"/>
</dbReference>
<organism evidence="7 8">
    <name type="scientific">Nocardia jiangsuensis</name>
    <dbReference type="NCBI Taxonomy" id="1691563"/>
    <lineage>
        <taxon>Bacteria</taxon>
        <taxon>Bacillati</taxon>
        <taxon>Actinomycetota</taxon>
        <taxon>Actinomycetes</taxon>
        <taxon>Mycobacteriales</taxon>
        <taxon>Nocardiaceae</taxon>
        <taxon>Nocardia</taxon>
    </lineage>
</organism>
<comment type="subcellular location">
    <subcellularLocation>
        <location evidence="1">Cell envelope</location>
    </subcellularLocation>
</comment>
<dbReference type="RefSeq" id="WP_378613842.1">
    <property type="nucleotide sequence ID" value="NZ_JBHSAX010000014.1"/>
</dbReference>
<evidence type="ECO:0000313" key="8">
    <source>
        <dbReference type="Proteomes" id="UP001595696"/>
    </source>
</evidence>
<evidence type="ECO:0000256" key="3">
    <source>
        <dbReference type="ARBA" id="ARBA00022729"/>
    </source>
</evidence>
<evidence type="ECO:0000256" key="1">
    <source>
        <dbReference type="ARBA" id="ARBA00004196"/>
    </source>
</evidence>
<dbReference type="EMBL" id="JBHSAX010000014">
    <property type="protein sequence ID" value="MFC3963823.1"/>
    <property type="molecule type" value="Genomic_DNA"/>
</dbReference>
<sequence>MTALAGLLVTMGTGTAAAHSIVVGSVPTDGSSVEAGPERVSVTFNEPLQPSFPALTVVGPDNHFWQQGDPVVDGATVSVPVGELGPAGTYTIAFRVTSADGHAVNGTRTFTLTRAGSGTPGAEVSAAGEGPGGIPVWIFVAGGVLIFAGGLAIALAGGRGRGKRA</sequence>
<keyword evidence="4" id="KW-0186">Copper</keyword>
<keyword evidence="2" id="KW-0479">Metal-binding</keyword>
<dbReference type="InterPro" id="IPR014755">
    <property type="entry name" value="Cu-Rt/internalin_Ig-like"/>
</dbReference>
<comment type="caution">
    <text evidence="7">The sequence shown here is derived from an EMBL/GenBank/DDBJ whole genome shotgun (WGS) entry which is preliminary data.</text>
</comment>
<proteinExistence type="predicted"/>
<dbReference type="InterPro" id="IPR007348">
    <property type="entry name" value="CopC_dom"/>
</dbReference>
<keyword evidence="5" id="KW-1133">Transmembrane helix</keyword>
<reference evidence="8" key="1">
    <citation type="journal article" date="2019" name="Int. J. Syst. Evol. Microbiol.">
        <title>The Global Catalogue of Microorganisms (GCM) 10K type strain sequencing project: providing services to taxonomists for standard genome sequencing and annotation.</title>
        <authorList>
            <consortium name="The Broad Institute Genomics Platform"/>
            <consortium name="The Broad Institute Genome Sequencing Center for Infectious Disease"/>
            <person name="Wu L."/>
            <person name="Ma J."/>
        </authorList>
    </citation>
    <scope>NUCLEOTIDE SEQUENCE [LARGE SCALE GENOMIC DNA]</scope>
    <source>
        <strain evidence="8">CGMCC 4.7330</strain>
    </source>
</reference>
<keyword evidence="8" id="KW-1185">Reference proteome</keyword>
<evidence type="ECO:0000256" key="2">
    <source>
        <dbReference type="ARBA" id="ARBA00022723"/>
    </source>
</evidence>